<protein>
    <submittedName>
        <fullName evidence="1">Uncharacterized protein</fullName>
    </submittedName>
</protein>
<gene>
    <name evidence="2" type="ORF">HU727_021385</name>
    <name evidence="1" type="ORF">HU727_23245</name>
</gene>
<keyword evidence="3" id="KW-1185">Reference proteome</keyword>
<dbReference type="AlphaFoldDB" id="A0A923JIK1"/>
<evidence type="ECO:0000313" key="2">
    <source>
        <dbReference type="EMBL" id="MBV4488142.1"/>
    </source>
</evidence>
<dbReference type="Proteomes" id="UP000648816">
    <property type="component" value="Unassembled WGS sequence"/>
</dbReference>
<reference evidence="1" key="2">
    <citation type="submission" date="2020-07" db="EMBL/GenBank/DDBJ databases">
        <authorList>
            <person name="Lood C."/>
            <person name="Girard L."/>
        </authorList>
    </citation>
    <scope>NUCLEOTIDE SEQUENCE</scope>
    <source>
        <strain evidence="1">SWRI153</strain>
    </source>
</reference>
<sequence>MYLRRSNNLLLESLEKQDEGGGTLHGPLLTVTDSDRLSKIMIGRSLHDLDYSWSRSNNFILTSVTNTSLEIETTIVNHGDVDSIGASLMVVVWGKMPTQVGYFRIASIEKVPSISPTGSNTNNTHTENISIILNSLIYGPHATPILDTSEITHLYALVYDFPLDPPDKVCTEFYMATREGLKYFGPSNIHPCRLSRQITCTTFNSQPAFTVNGTSITHEPNGYVEYMLQSFGTDSGASFGYISSDSATNEVSSNIRALDLYKFIFHDDLIAMGSLSFYIGQAGYKMLHSDPNHGRITMDGNQTDRLFIDWNDSGNDRDFGDYVMSIIHR</sequence>
<dbReference type="EMBL" id="JABWQP020000013">
    <property type="protein sequence ID" value="MBV4488142.1"/>
    <property type="molecule type" value="Genomic_DNA"/>
</dbReference>
<reference evidence="2" key="3">
    <citation type="submission" date="2021-06" db="EMBL/GenBank/DDBJ databases">
        <title>Updating the genus Pseudomonas: Description of 43 new species and partition of the Pseudomonas putida group.</title>
        <authorList>
            <person name="Girard L."/>
            <person name="Lood C."/>
            <person name="Vandamme P."/>
            <person name="Rokni-Zadeh H."/>
            <person name="Van Noort V."/>
            <person name="Hofte M."/>
            <person name="Lavigne R."/>
            <person name="De Mot R."/>
        </authorList>
    </citation>
    <scope>NUCLEOTIDE SEQUENCE</scope>
    <source>
        <strain evidence="2">SWRI153</strain>
    </source>
</reference>
<proteinExistence type="predicted"/>
<comment type="caution">
    <text evidence="1">The sequence shown here is derived from an EMBL/GenBank/DDBJ whole genome shotgun (WGS) entry which is preliminary data.</text>
</comment>
<evidence type="ECO:0000313" key="1">
    <source>
        <dbReference type="EMBL" id="MBC3344558.1"/>
    </source>
</evidence>
<dbReference type="RefSeq" id="WP_186534070.1">
    <property type="nucleotide sequence ID" value="NZ_JABWQP020000013.1"/>
</dbReference>
<name>A0A923JIK1_9PSED</name>
<reference evidence="1 3" key="1">
    <citation type="journal article" date="2020" name="Microorganisms">
        <title>Reliable Identification of Environmental Pseudomonas Isolates Using the rpoD Gene.</title>
        <authorList>
            <consortium name="The Broad Institute Genome Sequencing Platform"/>
            <person name="Girard L."/>
            <person name="Lood C."/>
            <person name="Rokni-Zadeh H."/>
            <person name="van Noort V."/>
            <person name="Lavigne R."/>
            <person name="De Mot R."/>
        </authorList>
    </citation>
    <scope>NUCLEOTIDE SEQUENCE</scope>
    <source>
        <strain evidence="1 3">SWRI153</strain>
    </source>
</reference>
<dbReference type="EMBL" id="JABWQP010000018">
    <property type="protein sequence ID" value="MBC3344558.1"/>
    <property type="molecule type" value="Genomic_DNA"/>
</dbReference>
<accession>A0A923JIK1</accession>
<evidence type="ECO:0000313" key="3">
    <source>
        <dbReference type="Proteomes" id="UP000648816"/>
    </source>
</evidence>
<organism evidence="1">
    <name type="scientific">Pseudomonas khorasanensis</name>
    <dbReference type="NCBI Taxonomy" id="2745508"/>
    <lineage>
        <taxon>Bacteria</taxon>
        <taxon>Pseudomonadati</taxon>
        <taxon>Pseudomonadota</taxon>
        <taxon>Gammaproteobacteria</taxon>
        <taxon>Pseudomonadales</taxon>
        <taxon>Pseudomonadaceae</taxon>
        <taxon>Pseudomonas</taxon>
    </lineage>
</organism>